<feature type="domain" description="ABC transporter" evidence="19">
    <location>
        <begin position="611"/>
        <end position="848"/>
    </location>
</feature>
<feature type="coiled-coil region" evidence="15">
    <location>
        <begin position="363"/>
        <end position="450"/>
    </location>
</feature>
<dbReference type="VEuPathDB" id="CryptoDB:Cvel_6125"/>
<feature type="transmembrane region" description="Helical" evidence="17">
    <location>
        <begin position="1017"/>
        <end position="1038"/>
    </location>
</feature>
<dbReference type="InterPro" id="IPR001752">
    <property type="entry name" value="Kinesin_motor_dom"/>
</dbReference>
<dbReference type="InterPro" id="IPR036961">
    <property type="entry name" value="Kinesin_motor_dom_sf"/>
</dbReference>
<evidence type="ECO:0000313" key="20">
    <source>
        <dbReference type="EMBL" id="CEM41055.1"/>
    </source>
</evidence>
<evidence type="ECO:0000256" key="11">
    <source>
        <dbReference type="ARBA" id="ARBA00023136"/>
    </source>
</evidence>
<evidence type="ECO:0000256" key="17">
    <source>
        <dbReference type="SAM" id="Phobius"/>
    </source>
</evidence>
<evidence type="ECO:0000256" key="4">
    <source>
        <dbReference type="ARBA" id="ARBA00022490"/>
    </source>
</evidence>
<keyword evidence="7" id="KW-0547">Nucleotide-binding</keyword>
<dbReference type="GO" id="GO:0005524">
    <property type="term" value="F:ATP binding"/>
    <property type="evidence" value="ECO:0007669"/>
    <property type="project" value="InterPro"/>
</dbReference>
<keyword evidence="13" id="KW-0206">Cytoskeleton</keyword>
<dbReference type="Pfam" id="PF00225">
    <property type="entry name" value="Kinesin"/>
    <property type="match status" value="1"/>
</dbReference>
<keyword evidence="12" id="KW-0505">Motor protein</keyword>
<dbReference type="SUPFAM" id="SSF52540">
    <property type="entry name" value="P-loop containing nucleoside triphosphate hydrolases"/>
    <property type="match status" value="2"/>
</dbReference>
<comment type="similarity">
    <text evidence="14">Belongs to the TRAFAC class myosin-kinesin ATPase superfamily. Kinesin family.</text>
</comment>
<evidence type="ECO:0000259" key="19">
    <source>
        <dbReference type="PROSITE" id="PS50893"/>
    </source>
</evidence>
<dbReference type="InterPro" id="IPR013525">
    <property type="entry name" value="ABC2_TM"/>
</dbReference>
<evidence type="ECO:0008006" key="21">
    <source>
        <dbReference type="Google" id="ProtNLM"/>
    </source>
</evidence>
<reference evidence="20" key="1">
    <citation type="submission" date="2014-11" db="EMBL/GenBank/DDBJ databases">
        <authorList>
            <person name="Otto D Thomas"/>
            <person name="Naeem Raeece"/>
        </authorList>
    </citation>
    <scope>NUCLEOTIDE SEQUENCE</scope>
</reference>
<feature type="domain" description="Kinesin motor" evidence="18">
    <location>
        <begin position="1"/>
        <end position="89"/>
    </location>
</feature>
<dbReference type="GO" id="GO:0016887">
    <property type="term" value="F:ATP hydrolysis activity"/>
    <property type="evidence" value="ECO:0007669"/>
    <property type="project" value="InterPro"/>
</dbReference>
<dbReference type="GO" id="GO:0008017">
    <property type="term" value="F:microtubule binding"/>
    <property type="evidence" value="ECO:0007669"/>
    <property type="project" value="InterPro"/>
</dbReference>
<evidence type="ECO:0000256" key="9">
    <source>
        <dbReference type="ARBA" id="ARBA00022989"/>
    </source>
</evidence>
<evidence type="ECO:0000256" key="2">
    <source>
        <dbReference type="ARBA" id="ARBA00004245"/>
    </source>
</evidence>
<feature type="coiled-coil region" evidence="15">
    <location>
        <begin position="511"/>
        <end position="538"/>
    </location>
</feature>
<feature type="region of interest" description="Disordered" evidence="16">
    <location>
        <begin position="156"/>
        <end position="179"/>
    </location>
</feature>
<feature type="region of interest" description="Disordered" evidence="16">
    <location>
        <begin position="538"/>
        <end position="577"/>
    </location>
</feature>
<dbReference type="EMBL" id="CDMZ01002159">
    <property type="protein sequence ID" value="CEM41055.1"/>
    <property type="molecule type" value="Genomic_DNA"/>
</dbReference>
<keyword evidence="11 17" id="KW-0472">Membrane</keyword>
<comment type="subcellular location">
    <subcellularLocation>
        <location evidence="2">Cytoplasm</location>
        <location evidence="2">Cytoskeleton</location>
    </subcellularLocation>
    <subcellularLocation>
        <location evidence="1">Membrane</location>
        <topology evidence="1">Multi-pass membrane protein</topology>
    </subcellularLocation>
</comment>
<feature type="transmembrane region" description="Helical" evidence="17">
    <location>
        <begin position="990"/>
        <end position="1010"/>
    </location>
</feature>
<dbReference type="AlphaFoldDB" id="A0A0G4HAL0"/>
<comment type="caution">
    <text evidence="14">Lacks conserved residue(s) required for the propagation of feature annotation.</text>
</comment>
<dbReference type="PANTHER" id="PTHR48041:SF139">
    <property type="entry name" value="PROTEIN SCARLET"/>
    <property type="match status" value="1"/>
</dbReference>
<evidence type="ECO:0000256" key="12">
    <source>
        <dbReference type="ARBA" id="ARBA00023175"/>
    </source>
</evidence>
<dbReference type="GO" id="GO:0016020">
    <property type="term" value="C:membrane"/>
    <property type="evidence" value="ECO:0007669"/>
    <property type="project" value="UniProtKB-SubCell"/>
</dbReference>
<dbReference type="InterPro" id="IPR017871">
    <property type="entry name" value="ABC_transporter-like_CS"/>
</dbReference>
<keyword evidence="4" id="KW-0963">Cytoplasm</keyword>
<dbReference type="Gene3D" id="3.40.50.300">
    <property type="entry name" value="P-loop containing nucleotide triphosphate hydrolases"/>
    <property type="match status" value="1"/>
</dbReference>
<keyword evidence="5 17" id="KW-0812">Transmembrane</keyword>
<dbReference type="GO" id="GO:0003777">
    <property type="term" value="F:microtubule motor activity"/>
    <property type="evidence" value="ECO:0007669"/>
    <property type="project" value="InterPro"/>
</dbReference>
<dbReference type="GO" id="GO:0140359">
    <property type="term" value="F:ABC-type transporter activity"/>
    <property type="evidence" value="ECO:0007669"/>
    <property type="project" value="InterPro"/>
</dbReference>
<feature type="coiled-coil region" evidence="15">
    <location>
        <begin position="94"/>
        <end position="121"/>
    </location>
</feature>
<dbReference type="PANTHER" id="PTHR48041">
    <property type="entry name" value="ABC TRANSPORTER G FAMILY MEMBER 28"/>
    <property type="match status" value="1"/>
</dbReference>
<evidence type="ECO:0000256" key="14">
    <source>
        <dbReference type="PROSITE-ProRule" id="PRU00283"/>
    </source>
</evidence>
<dbReference type="InterPro" id="IPR003439">
    <property type="entry name" value="ABC_transporter-like_ATP-bd"/>
</dbReference>
<gene>
    <name evidence="20" type="ORF">Cvel_6125</name>
</gene>
<feature type="non-terminal residue" evidence="20">
    <location>
        <position position="1"/>
    </location>
</feature>
<feature type="coiled-coil region" evidence="15">
    <location>
        <begin position="260"/>
        <end position="308"/>
    </location>
</feature>
<evidence type="ECO:0000256" key="6">
    <source>
        <dbReference type="ARBA" id="ARBA00022701"/>
    </source>
</evidence>
<dbReference type="Gene3D" id="3.40.850.10">
    <property type="entry name" value="Kinesin motor domain"/>
    <property type="match status" value="1"/>
</dbReference>
<dbReference type="InterPro" id="IPR027417">
    <property type="entry name" value="P-loop_NTPase"/>
</dbReference>
<evidence type="ECO:0000256" key="15">
    <source>
        <dbReference type="SAM" id="Coils"/>
    </source>
</evidence>
<keyword evidence="10 15" id="KW-0175">Coiled coil</keyword>
<dbReference type="Pfam" id="PF00005">
    <property type="entry name" value="ABC_tran"/>
    <property type="match status" value="1"/>
</dbReference>
<proteinExistence type="inferred from homology"/>
<keyword evidence="9 17" id="KW-1133">Transmembrane helix</keyword>
<name>A0A0G4HAL0_9ALVE</name>
<sequence length="1127" mass="122924">VGKTGAEGTTLGEAKMINKSLSALGNVINALTDPKVKHIPYRDSKLTRILTESLGGNAKTCLMVACSPSLFNEAETVSTLRFGARAKNIKNNAKVNQERSVEELKLLLEKAEVTIESQRRYIGVLEKTLTDMGAEVPSRGPPSVSQAKATETLLEKETIDASSPSKEGPRGEGGVGGGTTEEMIGLMEDIVSKREELRAQSDEITDLRRLVARAEERSKNLSEQNTMLINKIADSAVTAEQAKYEIQELTDSTQQLSAVTKNAETELEVIRSNHKQLLDQLKEKDADIEQLSQRLSAACEDLTKLKSLLGESPVAAQVAGEVPAAAQGAGPAGEGPPEGAPRPPRERHGSASEIAAAFEAQSRDELLRQLAELREFKAFAEDQLGLLENQNATMRDLVAGEEAKEKAAAAAAESERKGMEKEVKEKASKIADLELELLEETAKVSELRAMREDGDRPLKRKVGHLDRNLEQLTIMYHKLVSQNSGLKVECQVNEKKLLRKEQRILVLERGSEATKNKYEKLLQQCKSLTEQCEQMYKSGNMARGRSGRGSRLGRDSRSAHADPEDLEGGGVPAQPGESFKRISVNSVDGEDHGAALAKLHDSLHTMGNLCFEFRDITMDVVNKTGLFGLGGKTTKRILHGITGCAMSGSGKTTLLNSLAFRTKIVPQGCRMLNGHDFTEAQFKRFAKYCAQEDHLYEALTVKETLLFSAQLSCTDNQKAREHVDAIVQEFGLQHQTDVKAGGTFFKGLSGGQRRRLSICEQLVQNPGVLVLNEPTSGLDSAAAYRVMKCLKETAKATGIVVIATIHQPSERVFELADALLLLTGGGALGGHQAYFGSPHGLEKFFEDLDQVGRPPTMSPVEWAVDIVNADFGEKALVEKTIAKSEQMKGRLAFMIATVWWDEADSIELSSLSNILGVLFFLCAFMVFMSISVLPVYIEDRAITIKERSNNTFGLASLHISQFITTTPFVAFLAVCAAVFSYFGVGFKQPFGYYFLNLFLALLVAEGLCALLAAVVPIFIIAIAAGAFVFGMFMVGGWVRFIALHFYSYGAFVQLELDHQCVKYGDAIAKQLGGTVSKDGCAPRDLVDDFAGDYEGDLTLDFSVMAGMIVAFRVLTFLAAFFLHKGKK</sequence>
<evidence type="ECO:0000256" key="3">
    <source>
        <dbReference type="ARBA" id="ARBA00022448"/>
    </source>
</evidence>
<dbReference type="PROSITE" id="PS00211">
    <property type="entry name" value="ABC_TRANSPORTER_1"/>
    <property type="match status" value="1"/>
</dbReference>
<dbReference type="PROSITE" id="PS50893">
    <property type="entry name" value="ABC_TRANSPORTER_2"/>
    <property type="match status" value="1"/>
</dbReference>
<evidence type="ECO:0000259" key="18">
    <source>
        <dbReference type="PROSITE" id="PS50067"/>
    </source>
</evidence>
<protein>
    <recommendedName>
        <fullName evidence="21">ABC transporter domain-containing protein</fullName>
    </recommendedName>
</protein>
<feature type="compositionally biased region" description="Basic and acidic residues" evidence="16">
    <location>
        <begin position="552"/>
        <end position="563"/>
    </location>
</feature>
<evidence type="ECO:0000256" key="13">
    <source>
        <dbReference type="ARBA" id="ARBA00023212"/>
    </source>
</evidence>
<dbReference type="CDD" id="cd23649">
    <property type="entry name" value="Khc_CBD_cc"/>
    <property type="match status" value="1"/>
</dbReference>
<dbReference type="InterPro" id="IPR059182">
    <property type="entry name" value="Khc_C"/>
</dbReference>
<evidence type="ECO:0000256" key="8">
    <source>
        <dbReference type="ARBA" id="ARBA00022840"/>
    </source>
</evidence>
<keyword evidence="8" id="KW-0067">ATP-binding</keyword>
<evidence type="ECO:0000256" key="1">
    <source>
        <dbReference type="ARBA" id="ARBA00004141"/>
    </source>
</evidence>
<organism evidence="20">
    <name type="scientific">Chromera velia CCMP2878</name>
    <dbReference type="NCBI Taxonomy" id="1169474"/>
    <lineage>
        <taxon>Eukaryota</taxon>
        <taxon>Sar</taxon>
        <taxon>Alveolata</taxon>
        <taxon>Colpodellida</taxon>
        <taxon>Chromeraceae</taxon>
        <taxon>Chromera</taxon>
    </lineage>
</organism>
<evidence type="ECO:0000256" key="7">
    <source>
        <dbReference type="ARBA" id="ARBA00022741"/>
    </source>
</evidence>
<evidence type="ECO:0000256" key="10">
    <source>
        <dbReference type="ARBA" id="ARBA00023054"/>
    </source>
</evidence>
<feature type="transmembrane region" description="Helical" evidence="17">
    <location>
        <begin position="1101"/>
        <end position="1122"/>
    </location>
</feature>
<dbReference type="SMART" id="SM00129">
    <property type="entry name" value="KISc"/>
    <property type="match status" value="1"/>
</dbReference>
<feature type="coiled-coil region" evidence="15">
    <location>
        <begin position="190"/>
        <end position="231"/>
    </location>
</feature>
<dbReference type="GO" id="GO:0007018">
    <property type="term" value="P:microtubule-based movement"/>
    <property type="evidence" value="ECO:0007669"/>
    <property type="project" value="InterPro"/>
</dbReference>
<feature type="transmembrane region" description="Helical" evidence="17">
    <location>
        <begin position="958"/>
        <end position="984"/>
    </location>
</feature>
<feature type="region of interest" description="Disordered" evidence="16">
    <location>
        <begin position="324"/>
        <end position="350"/>
    </location>
</feature>
<dbReference type="Pfam" id="PF01061">
    <property type="entry name" value="ABC2_membrane"/>
    <property type="match status" value="1"/>
</dbReference>
<keyword evidence="3" id="KW-0813">Transport</keyword>
<dbReference type="PROSITE" id="PS50067">
    <property type="entry name" value="KINESIN_MOTOR_2"/>
    <property type="match status" value="1"/>
</dbReference>
<evidence type="ECO:0000256" key="16">
    <source>
        <dbReference type="SAM" id="MobiDB-lite"/>
    </source>
</evidence>
<feature type="transmembrane region" description="Helical" evidence="17">
    <location>
        <begin position="914"/>
        <end position="937"/>
    </location>
</feature>
<accession>A0A0G4HAL0</accession>
<keyword evidence="6" id="KW-0493">Microtubule</keyword>
<evidence type="ECO:0000256" key="5">
    <source>
        <dbReference type="ARBA" id="ARBA00022692"/>
    </source>
</evidence>
<dbReference type="InterPro" id="IPR050352">
    <property type="entry name" value="ABCG_transporters"/>
</dbReference>